<evidence type="ECO:0000313" key="1">
    <source>
        <dbReference type="EMBL" id="EFD00815.1"/>
    </source>
</evidence>
<reference evidence="1 2" key="1">
    <citation type="submission" date="2010-01" db="EMBL/GenBank/DDBJ databases">
        <authorList>
            <person name="Weinstock G."/>
            <person name="Sodergren E."/>
            <person name="Clifton S."/>
            <person name="Fulton L."/>
            <person name="Fulton B."/>
            <person name="Courtney L."/>
            <person name="Fronick C."/>
            <person name="Harrison M."/>
            <person name="Strong C."/>
            <person name="Farmer C."/>
            <person name="Delahaunty K."/>
            <person name="Markovic C."/>
            <person name="Hall O."/>
            <person name="Minx P."/>
            <person name="Tomlinson C."/>
            <person name="Mitreva M."/>
            <person name="Nelson J."/>
            <person name="Hou S."/>
            <person name="Wollam A."/>
            <person name="Pepin K.H."/>
            <person name="Johnson M."/>
            <person name="Bhonagiri V."/>
            <person name="Nash W.E."/>
            <person name="Warren W."/>
            <person name="Chinwalla A."/>
            <person name="Mardis E.R."/>
            <person name="Wilson R.K."/>
        </authorList>
    </citation>
    <scope>NUCLEOTIDE SEQUENCE [LARGE SCALE GENOMIC DNA]</scope>
    <source>
        <strain evidence="1 2">DSM 13479</strain>
    </source>
</reference>
<evidence type="ECO:0000313" key="2">
    <source>
        <dbReference type="Proteomes" id="UP000004968"/>
    </source>
</evidence>
<comment type="caution">
    <text evidence="1">The sequence shown here is derived from an EMBL/GenBank/DDBJ whole genome shotgun (WGS) entry which is preliminary data.</text>
</comment>
<dbReference type="HOGENOM" id="CLU_1861722_0_0_9"/>
<dbReference type="EMBL" id="ACIO01000068">
    <property type="protein sequence ID" value="EFD00815.1"/>
    <property type="molecule type" value="Genomic_DNA"/>
</dbReference>
<dbReference type="Proteomes" id="UP000004968">
    <property type="component" value="Unassembled WGS sequence"/>
</dbReference>
<sequence length="146" mass="16903">MSDILDCLIFDRVQADIDAMTDKAYIDYQDLNRVEDAIKWVSHVLNCYGYRNTIIEGAIWQPEDRRTESEMERIRKNLIAIRSAFYTPPSTPQTPERITYTSIYQANFIEKIIYDIGILVENLIPSIPHLEFKLGCRGIGNRSVSL</sequence>
<name>D3ABH3_9FIRM</name>
<dbReference type="GeneID" id="93148689"/>
<protein>
    <submittedName>
        <fullName evidence="1">Uncharacterized protein</fullName>
    </submittedName>
</protein>
<gene>
    <name evidence="1" type="ORF">CLOSTHATH_00951</name>
</gene>
<organism evidence="1 2">
    <name type="scientific">Hungatella hathewayi DSM 13479</name>
    <dbReference type="NCBI Taxonomy" id="566550"/>
    <lineage>
        <taxon>Bacteria</taxon>
        <taxon>Bacillati</taxon>
        <taxon>Bacillota</taxon>
        <taxon>Clostridia</taxon>
        <taxon>Lachnospirales</taxon>
        <taxon>Lachnospiraceae</taxon>
        <taxon>Hungatella</taxon>
    </lineage>
</organism>
<proteinExistence type="predicted"/>
<dbReference type="AlphaFoldDB" id="D3ABH3"/>
<dbReference type="RefSeq" id="WP_006771500.1">
    <property type="nucleotide sequence ID" value="NZ_GG667615.1"/>
</dbReference>
<accession>D3ABH3</accession>